<dbReference type="OrthoDB" id="6775689at2759"/>
<feature type="domain" description="Major facilitator superfamily (MFS) profile" evidence="6">
    <location>
        <begin position="1"/>
        <end position="168"/>
    </location>
</feature>
<reference evidence="7" key="1">
    <citation type="submission" date="2019-08" db="EMBL/GenBank/DDBJ databases">
        <title>The genome of the North American firefly Photinus pyralis.</title>
        <authorList>
            <consortium name="Photinus pyralis genome working group"/>
            <person name="Fallon T.R."/>
            <person name="Sander Lower S.E."/>
            <person name="Weng J.-K."/>
        </authorList>
    </citation>
    <scope>NUCLEOTIDE SEQUENCE</scope>
    <source>
        <strain evidence="7">TRF0915ILg1</strain>
        <tissue evidence="7">Whole body</tissue>
    </source>
</reference>
<evidence type="ECO:0000313" key="8">
    <source>
        <dbReference type="Proteomes" id="UP000801492"/>
    </source>
</evidence>
<dbReference type="PANTHER" id="PTHR10924">
    <property type="entry name" value="MAJOR FACILITATOR SUPERFAMILY PROTEIN-RELATED"/>
    <property type="match status" value="1"/>
</dbReference>
<proteinExistence type="predicted"/>
<name>A0A8K0CNE5_IGNLU</name>
<comment type="caution">
    <text evidence="7">The sequence shown here is derived from an EMBL/GenBank/DDBJ whole genome shotgun (WGS) entry which is preliminary data.</text>
</comment>
<feature type="transmembrane region" description="Helical" evidence="5">
    <location>
        <begin position="143"/>
        <end position="163"/>
    </location>
</feature>
<evidence type="ECO:0000259" key="6">
    <source>
        <dbReference type="PROSITE" id="PS50850"/>
    </source>
</evidence>
<dbReference type="GO" id="GO:0020037">
    <property type="term" value="F:heme binding"/>
    <property type="evidence" value="ECO:0007669"/>
    <property type="project" value="TreeGrafter"/>
</dbReference>
<dbReference type="InterPro" id="IPR049680">
    <property type="entry name" value="FLVCR1-2_SLC49-like"/>
</dbReference>
<evidence type="ECO:0000256" key="5">
    <source>
        <dbReference type="SAM" id="Phobius"/>
    </source>
</evidence>
<feature type="transmembrane region" description="Helical" evidence="5">
    <location>
        <begin position="113"/>
        <end position="131"/>
    </location>
</feature>
<dbReference type="InterPro" id="IPR020846">
    <property type="entry name" value="MFS_dom"/>
</dbReference>
<keyword evidence="2 5" id="KW-0812">Transmembrane</keyword>
<gene>
    <name evidence="7" type="ORF">ILUMI_16534</name>
</gene>
<keyword evidence="3 5" id="KW-1133">Transmembrane helix</keyword>
<feature type="transmembrane region" description="Helical" evidence="5">
    <location>
        <begin position="25"/>
        <end position="44"/>
    </location>
</feature>
<dbReference type="Proteomes" id="UP000801492">
    <property type="component" value="Unassembled WGS sequence"/>
</dbReference>
<dbReference type="GO" id="GO:0097037">
    <property type="term" value="P:heme export"/>
    <property type="evidence" value="ECO:0007669"/>
    <property type="project" value="TreeGrafter"/>
</dbReference>
<feature type="transmembrane region" description="Helical" evidence="5">
    <location>
        <begin position="56"/>
        <end position="72"/>
    </location>
</feature>
<dbReference type="PANTHER" id="PTHR10924:SF4">
    <property type="entry name" value="GH15861P"/>
    <property type="match status" value="1"/>
</dbReference>
<evidence type="ECO:0000256" key="4">
    <source>
        <dbReference type="ARBA" id="ARBA00023136"/>
    </source>
</evidence>
<evidence type="ECO:0000256" key="1">
    <source>
        <dbReference type="ARBA" id="ARBA00004141"/>
    </source>
</evidence>
<evidence type="ECO:0000256" key="2">
    <source>
        <dbReference type="ARBA" id="ARBA00022692"/>
    </source>
</evidence>
<keyword evidence="8" id="KW-1185">Reference proteome</keyword>
<protein>
    <recommendedName>
        <fullName evidence="6">Major facilitator superfamily (MFS) profile domain-containing protein</fullName>
    </recommendedName>
</protein>
<evidence type="ECO:0000313" key="7">
    <source>
        <dbReference type="EMBL" id="KAF2889639.1"/>
    </source>
</evidence>
<dbReference type="GO" id="GO:0015232">
    <property type="term" value="F:heme transmembrane transporter activity"/>
    <property type="evidence" value="ECO:0007669"/>
    <property type="project" value="TreeGrafter"/>
</dbReference>
<dbReference type="GO" id="GO:0016020">
    <property type="term" value="C:membrane"/>
    <property type="evidence" value="ECO:0007669"/>
    <property type="project" value="UniProtKB-SubCell"/>
</dbReference>
<accession>A0A8K0CNE5</accession>
<organism evidence="7 8">
    <name type="scientific">Ignelater luminosus</name>
    <name type="common">Cucubano</name>
    <name type="synonym">Pyrophorus luminosus</name>
    <dbReference type="NCBI Taxonomy" id="2038154"/>
    <lineage>
        <taxon>Eukaryota</taxon>
        <taxon>Metazoa</taxon>
        <taxon>Ecdysozoa</taxon>
        <taxon>Arthropoda</taxon>
        <taxon>Hexapoda</taxon>
        <taxon>Insecta</taxon>
        <taxon>Pterygota</taxon>
        <taxon>Neoptera</taxon>
        <taxon>Endopterygota</taxon>
        <taxon>Coleoptera</taxon>
        <taxon>Polyphaga</taxon>
        <taxon>Elateriformia</taxon>
        <taxon>Elateroidea</taxon>
        <taxon>Elateridae</taxon>
        <taxon>Agrypninae</taxon>
        <taxon>Pyrophorini</taxon>
        <taxon>Ignelater</taxon>
    </lineage>
</organism>
<dbReference type="Gene3D" id="1.20.1250.20">
    <property type="entry name" value="MFS general substrate transporter like domains"/>
    <property type="match status" value="1"/>
</dbReference>
<keyword evidence="4 5" id="KW-0472">Membrane</keyword>
<dbReference type="SUPFAM" id="SSF103473">
    <property type="entry name" value="MFS general substrate transporter"/>
    <property type="match status" value="1"/>
</dbReference>
<dbReference type="InterPro" id="IPR036259">
    <property type="entry name" value="MFS_trans_sf"/>
</dbReference>
<dbReference type="EMBL" id="VTPC01064329">
    <property type="protein sequence ID" value="KAF2889639.1"/>
    <property type="molecule type" value="Genomic_DNA"/>
</dbReference>
<feature type="transmembrane region" description="Helical" evidence="5">
    <location>
        <begin position="78"/>
        <end position="101"/>
    </location>
</feature>
<evidence type="ECO:0000256" key="3">
    <source>
        <dbReference type="ARBA" id="ARBA00022989"/>
    </source>
</evidence>
<sequence length="182" mass="19966">MTVSTLLNQIVLKYYPNAAEDAGRIGLVKICCGMFGVVITGVILDIFKRFKETISVIYNSCLLLLIAFTFTLDKGITAVYLVIGLFGIFVASVYTAGYELAAEITYPIPEGTSAGVMSASAQIFGILFVYLYSYLLDTLGDKISNFTMCGMLGIATLLVVFFIRYDLKRHKVQVEAKEGQNC</sequence>
<comment type="subcellular location">
    <subcellularLocation>
        <location evidence="1">Membrane</location>
        <topology evidence="1">Multi-pass membrane protein</topology>
    </subcellularLocation>
</comment>
<dbReference type="AlphaFoldDB" id="A0A8K0CNE5"/>
<dbReference type="PROSITE" id="PS50850">
    <property type="entry name" value="MFS"/>
    <property type="match status" value="1"/>
</dbReference>